<gene>
    <name evidence="2" type="ORF">E2C01_090591</name>
</gene>
<reference evidence="2 3" key="1">
    <citation type="submission" date="2019-05" db="EMBL/GenBank/DDBJ databases">
        <title>Another draft genome of Portunus trituberculatus and its Hox gene families provides insights of decapod evolution.</title>
        <authorList>
            <person name="Jeong J.-H."/>
            <person name="Song I."/>
            <person name="Kim S."/>
            <person name="Choi T."/>
            <person name="Kim D."/>
            <person name="Ryu S."/>
            <person name="Kim W."/>
        </authorList>
    </citation>
    <scope>NUCLEOTIDE SEQUENCE [LARGE SCALE GENOMIC DNA]</scope>
    <source>
        <tissue evidence="2">Muscle</tissue>
    </source>
</reference>
<dbReference type="AlphaFoldDB" id="A0A5B7JLS0"/>
<dbReference type="Proteomes" id="UP000324222">
    <property type="component" value="Unassembled WGS sequence"/>
</dbReference>
<keyword evidence="3" id="KW-1185">Reference proteome</keyword>
<protein>
    <submittedName>
        <fullName evidence="2">Uncharacterized protein</fullName>
    </submittedName>
</protein>
<evidence type="ECO:0000256" key="1">
    <source>
        <dbReference type="SAM" id="SignalP"/>
    </source>
</evidence>
<sequence>MVPLYNFPLFRASPHQTLPHLASFQHRNLHTPYLTLLSLSLFLPLVATQVIGPGDKGEPNTYLEREKQRLVTLPEPYLCGS</sequence>
<feature type="chain" id="PRO_5023006115" evidence="1">
    <location>
        <begin position="49"/>
        <end position="81"/>
    </location>
</feature>
<organism evidence="2 3">
    <name type="scientific">Portunus trituberculatus</name>
    <name type="common">Swimming crab</name>
    <name type="synonym">Neptunus trituberculatus</name>
    <dbReference type="NCBI Taxonomy" id="210409"/>
    <lineage>
        <taxon>Eukaryota</taxon>
        <taxon>Metazoa</taxon>
        <taxon>Ecdysozoa</taxon>
        <taxon>Arthropoda</taxon>
        <taxon>Crustacea</taxon>
        <taxon>Multicrustacea</taxon>
        <taxon>Malacostraca</taxon>
        <taxon>Eumalacostraca</taxon>
        <taxon>Eucarida</taxon>
        <taxon>Decapoda</taxon>
        <taxon>Pleocyemata</taxon>
        <taxon>Brachyura</taxon>
        <taxon>Eubrachyura</taxon>
        <taxon>Portunoidea</taxon>
        <taxon>Portunidae</taxon>
        <taxon>Portuninae</taxon>
        <taxon>Portunus</taxon>
    </lineage>
</organism>
<accession>A0A5B7JLS0</accession>
<name>A0A5B7JLS0_PORTR</name>
<proteinExistence type="predicted"/>
<feature type="signal peptide" evidence="1">
    <location>
        <begin position="1"/>
        <end position="48"/>
    </location>
</feature>
<keyword evidence="1" id="KW-0732">Signal</keyword>
<evidence type="ECO:0000313" key="3">
    <source>
        <dbReference type="Proteomes" id="UP000324222"/>
    </source>
</evidence>
<evidence type="ECO:0000313" key="2">
    <source>
        <dbReference type="EMBL" id="MPC95383.1"/>
    </source>
</evidence>
<dbReference type="EMBL" id="VSRR010102013">
    <property type="protein sequence ID" value="MPC95383.1"/>
    <property type="molecule type" value="Genomic_DNA"/>
</dbReference>
<comment type="caution">
    <text evidence="2">The sequence shown here is derived from an EMBL/GenBank/DDBJ whole genome shotgun (WGS) entry which is preliminary data.</text>
</comment>